<dbReference type="GO" id="GO:0020037">
    <property type="term" value="F:heme binding"/>
    <property type="evidence" value="ECO:0007669"/>
    <property type="project" value="InterPro"/>
</dbReference>
<sequence length="512" mass="54840">MTMPSRLAVFFLSLALVLGPGLLSLVAAGGLPAAGAGGRTPAERARIAAVTRPTADFSGPERYELRPGGAATVFATLNQDSFSHPSANMTFRRELDFKVGNAIFRKFWVSSPSSTTSSDGLGPLFNSRSCQSCHLKDGRGHPPVPGEAAVSLFLRLSVPPQNAADRKALAERRIRFVPEPTYGEQLQTFSVQGLRAEGRMTLSYEPVPVTLADGTVVELHRPRYGIAEPAYGPLHPNLMISPRLAPPMIGVGLLEAIPAEDILAGADPEDADGDGISGRANAVWSDEERRVVLGRFGWKAGQPSIAQQTASAFLGDIGIATPLYPRPAGDCSGRQPDCLEAPSGAESAAFPVEATPEMVEKVDFYSRNLGVPARRDIDDPQVLAGKRVFYRAGCIGCHRPKFVTRRDSIGAEQSFQLIWPYSDLLLHDLGEGLADGRPEGLAGGREWRTPPLWGIGLTERVNGPGHYLHDGRARSLLEAILWHGGEAEAAKQRVVALPAAERAALLAFLKSL</sequence>
<dbReference type="InterPro" id="IPR036909">
    <property type="entry name" value="Cyt_c-like_dom_sf"/>
</dbReference>
<dbReference type="InterPro" id="IPR010538">
    <property type="entry name" value="DHOR"/>
</dbReference>
<evidence type="ECO:0000259" key="5">
    <source>
        <dbReference type="PROSITE" id="PS51007"/>
    </source>
</evidence>
<evidence type="ECO:0000256" key="4">
    <source>
        <dbReference type="PROSITE-ProRule" id="PRU00433"/>
    </source>
</evidence>
<feature type="domain" description="Cytochrome c" evidence="5">
    <location>
        <begin position="380"/>
        <end position="512"/>
    </location>
</feature>
<evidence type="ECO:0000313" key="7">
    <source>
        <dbReference type="Proteomes" id="UP000192917"/>
    </source>
</evidence>
<evidence type="ECO:0000313" key="6">
    <source>
        <dbReference type="EMBL" id="SMF81371.1"/>
    </source>
</evidence>
<dbReference type="PANTHER" id="PTHR30600">
    <property type="entry name" value="CYTOCHROME C PEROXIDASE-RELATED"/>
    <property type="match status" value="1"/>
</dbReference>
<accession>A0A1Y6CW63</accession>
<dbReference type="PANTHER" id="PTHR30600:SF4">
    <property type="entry name" value="CYTOCHROME C DOMAIN-CONTAINING PROTEIN"/>
    <property type="match status" value="1"/>
</dbReference>
<keyword evidence="1 4" id="KW-0349">Heme</keyword>
<evidence type="ECO:0000256" key="2">
    <source>
        <dbReference type="ARBA" id="ARBA00022723"/>
    </source>
</evidence>
<gene>
    <name evidence="6" type="ORF">SAMN05428998_14335</name>
</gene>
<organism evidence="6 7">
    <name type="scientific">Tistlia consotensis USBA 355</name>
    <dbReference type="NCBI Taxonomy" id="560819"/>
    <lineage>
        <taxon>Bacteria</taxon>
        <taxon>Pseudomonadati</taxon>
        <taxon>Pseudomonadota</taxon>
        <taxon>Alphaproteobacteria</taxon>
        <taxon>Rhodospirillales</taxon>
        <taxon>Rhodovibrionaceae</taxon>
        <taxon>Tistlia</taxon>
    </lineage>
</organism>
<keyword evidence="3 4" id="KW-0408">Iron</keyword>
<protein>
    <submittedName>
        <fullName evidence="6">CxxC motif-containing protein, DUF1111 family</fullName>
    </submittedName>
</protein>
<dbReference type="Gene3D" id="1.10.760.10">
    <property type="entry name" value="Cytochrome c-like domain"/>
    <property type="match status" value="1"/>
</dbReference>
<dbReference type="Pfam" id="PF06537">
    <property type="entry name" value="DHOR"/>
    <property type="match status" value="1"/>
</dbReference>
<dbReference type="AlphaFoldDB" id="A0A1Y6CW63"/>
<dbReference type="GO" id="GO:0046872">
    <property type="term" value="F:metal ion binding"/>
    <property type="evidence" value="ECO:0007669"/>
    <property type="project" value="UniProtKB-KW"/>
</dbReference>
<dbReference type="PIRSF" id="PIRSF028099">
    <property type="entry name" value="DUF1111"/>
    <property type="match status" value="1"/>
</dbReference>
<dbReference type="GO" id="GO:0004130">
    <property type="term" value="F:cytochrome-c peroxidase activity"/>
    <property type="evidence" value="ECO:0007669"/>
    <property type="project" value="TreeGrafter"/>
</dbReference>
<dbReference type="Proteomes" id="UP000192917">
    <property type="component" value="Unassembled WGS sequence"/>
</dbReference>
<dbReference type="EMBL" id="FWZX01000043">
    <property type="protein sequence ID" value="SMF81371.1"/>
    <property type="molecule type" value="Genomic_DNA"/>
</dbReference>
<reference evidence="6 7" key="1">
    <citation type="submission" date="2017-04" db="EMBL/GenBank/DDBJ databases">
        <authorList>
            <person name="Afonso C.L."/>
            <person name="Miller P.J."/>
            <person name="Scott M.A."/>
            <person name="Spackman E."/>
            <person name="Goraichik I."/>
            <person name="Dimitrov K.M."/>
            <person name="Suarez D.L."/>
            <person name="Swayne D.E."/>
        </authorList>
    </citation>
    <scope>NUCLEOTIDE SEQUENCE [LARGE SCALE GENOMIC DNA]</scope>
    <source>
        <strain evidence="6 7">USBA 355</strain>
    </source>
</reference>
<keyword evidence="7" id="KW-1185">Reference proteome</keyword>
<proteinExistence type="predicted"/>
<dbReference type="InterPro" id="IPR009056">
    <property type="entry name" value="Cyt_c-like_dom"/>
</dbReference>
<dbReference type="GO" id="GO:0009055">
    <property type="term" value="F:electron transfer activity"/>
    <property type="evidence" value="ECO:0007669"/>
    <property type="project" value="InterPro"/>
</dbReference>
<evidence type="ECO:0000256" key="3">
    <source>
        <dbReference type="ARBA" id="ARBA00023004"/>
    </source>
</evidence>
<keyword evidence="2 4" id="KW-0479">Metal-binding</keyword>
<dbReference type="PROSITE" id="PS51007">
    <property type="entry name" value="CYTC"/>
    <property type="match status" value="1"/>
</dbReference>
<evidence type="ECO:0000256" key="1">
    <source>
        <dbReference type="ARBA" id="ARBA00022617"/>
    </source>
</evidence>
<dbReference type="InterPro" id="IPR051395">
    <property type="entry name" value="Cytochrome_c_Peroxidase/MauG"/>
</dbReference>
<dbReference type="SUPFAM" id="SSF46626">
    <property type="entry name" value="Cytochrome c"/>
    <property type="match status" value="1"/>
</dbReference>
<dbReference type="STRING" id="560819.SAMN05428998_14335"/>
<name>A0A1Y6CW63_9PROT</name>